<evidence type="ECO:0000256" key="1">
    <source>
        <dbReference type="SAM" id="MobiDB-lite"/>
    </source>
</evidence>
<dbReference type="EMBL" id="KQ418003">
    <property type="protein sequence ID" value="KOF89344.1"/>
    <property type="molecule type" value="Genomic_DNA"/>
</dbReference>
<evidence type="ECO:0000313" key="2">
    <source>
        <dbReference type="EMBL" id="KOF89344.1"/>
    </source>
</evidence>
<protein>
    <submittedName>
        <fullName evidence="2">Uncharacterized protein</fullName>
    </submittedName>
</protein>
<feature type="compositionally biased region" description="Polar residues" evidence="1">
    <location>
        <begin position="88"/>
        <end position="98"/>
    </location>
</feature>
<name>A0A0L8HJP3_OCTBM</name>
<feature type="compositionally biased region" description="Basic residues" evidence="1">
    <location>
        <begin position="64"/>
        <end position="77"/>
    </location>
</feature>
<reference evidence="2" key="1">
    <citation type="submission" date="2015-07" db="EMBL/GenBank/DDBJ databases">
        <title>MeaNS - Measles Nucleotide Surveillance Program.</title>
        <authorList>
            <person name="Tran T."/>
            <person name="Druce J."/>
        </authorList>
    </citation>
    <scope>NUCLEOTIDE SEQUENCE</scope>
    <source>
        <strain evidence="2">UCB-OBI-ISO-001</strain>
        <tissue evidence="2">Gonad</tissue>
    </source>
</reference>
<accession>A0A0L8HJP3</accession>
<proteinExistence type="predicted"/>
<gene>
    <name evidence="2" type="ORF">OCBIM_22013246mg</name>
</gene>
<organism evidence="2">
    <name type="scientific">Octopus bimaculoides</name>
    <name type="common">California two-spotted octopus</name>
    <dbReference type="NCBI Taxonomy" id="37653"/>
    <lineage>
        <taxon>Eukaryota</taxon>
        <taxon>Metazoa</taxon>
        <taxon>Spiralia</taxon>
        <taxon>Lophotrochozoa</taxon>
        <taxon>Mollusca</taxon>
        <taxon>Cephalopoda</taxon>
        <taxon>Coleoidea</taxon>
        <taxon>Octopodiformes</taxon>
        <taxon>Octopoda</taxon>
        <taxon>Incirrata</taxon>
        <taxon>Octopodidae</taxon>
        <taxon>Octopus</taxon>
    </lineage>
</organism>
<sequence>MLRVVVEGRPLTCYHCKRRRQIKANCPQINNQMPEEENQDEKNDDVKNIEITHTIEEYQEVPSRKRKEPKTHLQKRQIKPEEDIGQHTLLNTQKKTDR</sequence>
<feature type="region of interest" description="Disordered" evidence="1">
    <location>
        <begin position="56"/>
        <end position="98"/>
    </location>
</feature>
<dbReference type="AlphaFoldDB" id="A0A0L8HJP3"/>